<feature type="compositionally biased region" description="Polar residues" evidence="6">
    <location>
        <begin position="446"/>
        <end position="455"/>
    </location>
</feature>
<feature type="region of interest" description="Disordered" evidence="6">
    <location>
        <begin position="793"/>
        <end position="891"/>
    </location>
</feature>
<feature type="chain" id="PRO_5016404990" evidence="8">
    <location>
        <begin position="33"/>
        <end position="891"/>
    </location>
</feature>
<keyword evidence="10" id="KW-1185">Reference proteome</keyword>
<dbReference type="Pfam" id="PF03227">
    <property type="entry name" value="GILT"/>
    <property type="match status" value="1"/>
</dbReference>
<evidence type="ECO:0000256" key="5">
    <source>
        <dbReference type="ARBA" id="ARBA00023180"/>
    </source>
</evidence>
<dbReference type="STRING" id="1882483.A0A317XSS7"/>
<feature type="signal peptide" evidence="8">
    <location>
        <begin position="1"/>
        <end position="32"/>
    </location>
</feature>
<dbReference type="GO" id="GO:0016671">
    <property type="term" value="F:oxidoreductase activity, acting on a sulfur group of donors, disulfide as acceptor"/>
    <property type="evidence" value="ECO:0007669"/>
    <property type="project" value="InterPro"/>
</dbReference>
<keyword evidence="7" id="KW-1133">Transmembrane helix</keyword>
<dbReference type="PANTHER" id="PTHR13234">
    <property type="entry name" value="GAMMA-INTERFERON INDUCIBLE LYSOSOMAL THIOL REDUCTASE GILT"/>
    <property type="match status" value="1"/>
</dbReference>
<feature type="region of interest" description="Disordered" evidence="6">
    <location>
        <begin position="446"/>
        <end position="512"/>
    </location>
</feature>
<evidence type="ECO:0000256" key="3">
    <source>
        <dbReference type="ARBA" id="ARBA00022525"/>
    </source>
</evidence>
<evidence type="ECO:0000256" key="4">
    <source>
        <dbReference type="ARBA" id="ARBA00022729"/>
    </source>
</evidence>
<feature type="region of interest" description="Disordered" evidence="6">
    <location>
        <begin position="566"/>
        <end position="585"/>
    </location>
</feature>
<feature type="region of interest" description="Disordered" evidence="6">
    <location>
        <begin position="275"/>
        <end position="318"/>
    </location>
</feature>
<gene>
    <name evidence="9" type="ORF">BCV70DRAFT_199649</name>
</gene>
<accession>A0A317XSS7</accession>
<keyword evidence="4 8" id="KW-0732">Signal</keyword>
<comment type="subcellular location">
    <subcellularLocation>
        <location evidence="1">Secreted</location>
    </subcellularLocation>
</comment>
<dbReference type="PANTHER" id="PTHR13234:SF8">
    <property type="entry name" value="GAMMA-INTERFERON-INDUCIBLE LYSOSOMAL THIOL REDUCTASE"/>
    <property type="match status" value="1"/>
</dbReference>
<keyword evidence="7" id="KW-0812">Transmembrane</keyword>
<feature type="transmembrane region" description="Helical" evidence="7">
    <location>
        <begin position="327"/>
        <end position="350"/>
    </location>
</feature>
<dbReference type="EMBL" id="KZ819192">
    <property type="protein sequence ID" value="PWZ00361.1"/>
    <property type="molecule type" value="Genomic_DNA"/>
</dbReference>
<evidence type="ECO:0000256" key="6">
    <source>
        <dbReference type="SAM" id="MobiDB-lite"/>
    </source>
</evidence>
<comment type="similarity">
    <text evidence="2">Belongs to the GILT family.</text>
</comment>
<dbReference type="PROSITE" id="PS51257">
    <property type="entry name" value="PROKAR_LIPOPROTEIN"/>
    <property type="match status" value="1"/>
</dbReference>
<dbReference type="OrthoDB" id="958254at2759"/>
<evidence type="ECO:0000256" key="7">
    <source>
        <dbReference type="SAM" id="Phobius"/>
    </source>
</evidence>
<keyword evidence="5" id="KW-0325">Glycoprotein</keyword>
<feature type="compositionally biased region" description="Basic and acidic residues" evidence="6">
    <location>
        <begin position="703"/>
        <end position="716"/>
    </location>
</feature>
<name>A0A317XSS7_9BASI</name>
<feature type="region of interest" description="Disordered" evidence="6">
    <location>
        <begin position="33"/>
        <end position="55"/>
    </location>
</feature>
<organism evidence="9 10">
    <name type="scientific">Testicularia cyperi</name>
    <dbReference type="NCBI Taxonomy" id="1882483"/>
    <lineage>
        <taxon>Eukaryota</taxon>
        <taxon>Fungi</taxon>
        <taxon>Dikarya</taxon>
        <taxon>Basidiomycota</taxon>
        <taxon>Ustilaginomycotina</taxon>
        <taxon>Ustilaginomycetes</taxon>
        <taxon>Ustilaginales</taxon>
        <taxon>Anthracoideaceae</taxon>
        <taxon>Testicularia</taxon>
    </lineage>
</organism>
<feature type="compositionally biased region" description="Polar residues" evidence="6">
    <location>
        <begin position="837"/>
        <end position="852"/>
    </location>
</feature>
<sequence>MRRTKAAAAAATTTLLLALASCLASLSAPVSASVPSSSSDHHEPRSQITFHPPSDGVEAQALQRVNVTLGVMSRCPDALACEAVFDKVLDRVNAKTRLTMSYIGTPDTRKQHHKYGVECKHGDGECAGNIQQLCVQDALNPQRAGDEYDLSPSAAQKLWWNFIQCQNFAGLGTVGDESQAQRCLKILNGPGWDKDGIASCAHGSKGRKLLRNSVVSSRDRNISLSCTILIEGKTRCIRDGGSWKNCDMGHEVSDFVAEIERAWLRKNQKVLHLQDDQHHSAAASSATTRQASHSLHHDNTLSKRQAAPSSTGPDGTGFLGSTTPPSVFTLIIAIALFVLVVCFVLLRIIVRNRRLRRLGLLPDGPFDRILGPTREIEDTLVPPKLLEARIAHDFRPTPHDSDTKTKGWDAVMPISAALPPTLYSDLFPGDPKQVFAEKEANANGISQQDAANNDFSYPPPSSPPPGRQRRMHVPSFLRRSEHASGEDTGASNVAAGDAQGDGGEGIRPGAEESCPASVNVTVLIAMPSPRTVFPTAQSLRRNPLVASRPSLTGPNIKSTAVVSQKLEEVDENENGDESRPSLRRTASIKSFRTAASNKSLGDARREAFFNNMAKEQEQVEDLPPQHDSNHHAGFDDDEEEELPELVFGTASVPIFSRGGLVASSAAAPTLRQPFVGAAEAFQPVRGELMELVRAAHDARKRKERLEEAAKTEKDGNNDDGQTTLDERSANQAPGVANVTNAAATGGEAGSTVDHHRLSASETIDSEAGAAVGGAGISAINATRQEGLGDVVSRMMMPSPTAPQHQSHGWSSIDEPRPSVGMSSIVSRDDATGGGNSSRGETPTAVANTSSLTLDPLLGDNARPYTVTGSAQAGAEPGARSTIRAAGGGSSS</sequence>
<feature type="compositionally biased region" description="Basic and acidic residues" evidence="6">
    <location>
        <begin position="623"/>
        <end position="634"/>
    </location>
</feature>
<keyword evidence="3" id="KW-0964">Secreted</keyword>
<dbReference type="InterPro" id="IPR004911">
    <property type="entry name" value="Interferon-induced_GILT"/>
</dbReference>
<proteinExistence type="inferred from homology"/>
<reference evidence="9 10" key="1">
    <citation type="journal article" date="2018" name="Mol. Biol. Evol.">
        <title>Broad Genomic Sampling Reveals a Smut Pathogenic Ancestry of the Fungal Clade Ustilaginomycotina.</title>
        <authorList>
            <person name="Kijpornyongpan T."/>
            <person name="Mondo S.J."/>
            <person name="Barry K."/>
            <person name="Sandor L."/>
            <person name="Lee J."/>
            <person name="Lipzen A."/>
            <person name="Pangilinan J."/>
            <person name="LaButti K."/>
            <person name="Hainaut M."/>
            <person name="Henrissat B."/>
            <person name="Grigoriev I.V."/>
            <person name="Spatafora J.W."/>
            <person name="Aime M.C."/>
        </authorList>
    </citation>
    <scope>NUCLEOTIDE SEQUENCE [LARGE SCALE GENOMIC DNA]</scope>
    <source>
        <strain evidence="9 10">MCA 3645</strain>
    </source>
</reference>
<feature type="region of interest" description="Disordered" evidence="6">
    <location>
        <begin position="702"/>
        <end position="734"/>
    </location>
</feature>
<keyword evidence="7" id="KW-0472">Membrane</keyword>
<evidence type="ECO:0000256" key="8">
    <source>
        <dbReference type="SAM" id="SignalP"/>
    </source>
</evidence>
<evidence type="ECO:0000256" key="2">
    <source>
        <dbReference type="ARBA" id="ARBA00005679"/>
    </source>
</evidence>
<evidence type="ECO:0000313" key="9">
    <source>
        <dbReference type="EMBL" id="PWZ00361.1"/>
    </source>
</evidence>
<dbReference type="GO" id="GO:0005576">
    <property type="term" value="C:extracellular region"/>
    <property type="evidence" value="ECO:0007669"/>
    <property type="project" value="UniProtKB-SubCell"/>
</dbReference>
<protein>
    <submittedName>
        <fullName evidence="9">Uncharacterized protein</fullName>
    </submittedName>
</protein>
<evidence type="ECO:0000256" key="1">
    <source>
        <dbReference type="ARBA" id="ARBA00004613"/>
    </source>
</evidence>
<feature type="compositionally biased region" description="Low complexity" evidence="6">
    <location>
        <begin position="280"/>
        <end position="293"/>
    </location>
</feature>
<evidence type="ECO:0000313" key="10">
    <source>
        <dbReference type="Proteomes" id="UP000246740"/>
    </source>
</evidence>
<feature type="compositionally biased region" description="Polar residues" evidence="6">
    <location>
        <begin position="307"/>
        <end position="318"/>
    </location>
</feature>
<feature type="compositionally biased region" description="Pro residues" evidence="6">
    <location>
        <begin position="457"/>
        <end position="466"/>
    </location>
</feature>
<dbReference type="InParanoid" id="A0A317XSS7"/>
<dbReference type="Proteomes" id="UP000246740">
    <property type="component" value="Unassembled WGS sequence"/>
</dbReference>
<feature type="region of interest" description="Disordered" evidence="6">
    <location>
        <begin position="615"/>
        <end position="640"/>
    </location>
</feature>
<dbReference type="AlphaFoldDB" id="A0A317XSS7"/>